<evidence type="ECO:0000256" key="1">
    <source>
        <dbReference type="ARBA" id="ARBA00022603"/>
    </source>
</evidence>
<reference evidence="6" key="1">
    <citation type="submission" date="2020-05" db="EMBL/GenBank/DDBJ databases">
        <authorList>
            <person name="Chiriac C."/>
            <person name="Salcher M."/>
            <person name="Ghai R."/>
            <person name="Kavagutti S V."/>
        </authorList>
    </citation>
    <scope>NUCLEOTIDE SEQUENCE</scope>
</reference>
<dbReference type="GO" id="GO:0003677">
    <property type="term" value="F:DNA binding"/>
    <property type="evidence" value="ECO:0007669"/>
    <property type="project" value="InterPro"/>
</dbReference>
<dbReference type="InterPro" id="IPR029063">
    <property type="entry name" value="SAM-dependent_MTases_sf"/>
</dbReference>
<dbReference type="InterPro" id="IPR002941">
    <property type="entry name" value="DNA_methylase_N4/N6"/>
</dbReference>
<dbReference type="InterPro" id="IPR001091">
    <property type="entry name" value="RM_Methyltransferase"/>
</dbReference>
<dbReference type="PRINTS" id="PR00508">
    <property type="entry name" value="S21N4MTFRASE"/>
</dbReference>
<dbReference type="Gene3D" id="3.40.50.150">
    <property type="entry name" value="Vaccinia Virus protein VP39"/>
    <property type="match status" value="1"/>
</dbReference>
<keyword evidence="2" id="KW-0808">Transferase</keyword>
<dbReference type="SUPFAM" id="SSF53335">
    <property type="entry name" value="S-adenosyl-L-methionine-dependent methyltransferases"/>
    <property type="match status" value="1"/>
</dbReference>
<dbReference type="Gene3D" id="3.90.1530.10">
    <property type="entry name" value="Conserved hypothetical protein from pyrococcus furiosus pfu- 392566-001, ParB domain"/>
    <property type="match status" value="1"/>
</dbReference>
<organism evidence="6">
    <name type="scientific">uncultured Caudovirales phage</name>
    <dbReference type="NCBI Taxonomy" id="2100421"/>
    <lineage>
        <taxon>Viruses</taxon>
        <taxon>Duplodnaviria</taxon>
        <taxon>Heunggongvirae</taxon>
        <taxon>Uroviricota</taxon>
        <taxon>Caudoviricetes</taxon>
        <taxon>Peduoviridae</taxon>
        <taxon>Maltschvirus</taxon>
        <taxon>Maltschvirus maltsch</taxon>
    </lineage>
</organism>
<proteinExistence type="predicted"/>
<accession>A0A6J5RX91</accession>
<evidence type="ECO:0000259" key="3">
    <source>
        <dbReference type="SMART" id="SM00470"/>
    </source>
</evidence>
<dbReference type="InterPro" id="IPR003115">
    <property type="entry name" value="ParB_N"/>
</dbReference>
<dbReference type="GO" id="GO:0032259">
    <property type="term" value="P:methylation"/>
    <property type="evidence" value="ECO:0007669"/>
    <property type="project" value="UniProtKB-KW"/>
</dbReference>
<dbReference type="SUPFAM" id="SSF110849">
    <property type="entry name" value="ParB/Sulfiredoxin"/>
    <property type="match status" value="1"/>
</dbReference>
<dbReference type="GO" id="GO:0008170">
    <property type="term" value="F:N-methyltransferase activity"/>
    <property type="evidence" value="ECO:0007669"/>
    <property type="project" value="InterPro"/>
</dbReference>
<name>A0A6J5RX91_9CAUD</name>
<keyword evidence="1 6" id="KW-0489">Methyltransferase</keyword>
<gene>
    <name evidence="5" type="ORF">UFOVP1111_50</name>
    <name evidence="6" type="ORF">UFOVP1380_2</name>
    <name evidence="4" type="ORF">UFOVP943_2</name>
</gene>
<sequence>MIQNDLQNLAHPITELQLLPGNPRRGDIDAVKRSLEAFGQRKPIVVRRSDSVVIAGNHTLQAAQALGWDEIAVVWVDDDEVTSKAFALADNRTAELGDYDEEALADLINDVGSLNPGLLESSGWDDKAVKELLDRVEQIELPTDMDDVPEDVVGVSKLGDVWLLGEHRVMCGDSTDKNNLAKLMNNKTAQLLHADPPYGMGKENDGVLNDNLYANKLDEFHMDWWKVCRKFLDDNASAYIWGNPEDLWRLWYVGGLKDSEKLTMRNEIVWVKPVGFGQTSELMRSYSPNTERCLFFMLGEQGFNNNANNYWEGWEPIRSYLDGERVKSGLTTDECNKICGKTNMTQSAFTRGGFRLILKEDYDKLQDACKGKAFKKNYQIIKEEYNLLKEQFLSTRAYFENSHDNMNEVWEFGKVSGAERYGHATPKPVEMIARVFKSSAPIDSITLEPFGGSGSTLIAAQETNRVAYLMELDPHYVDVICARYQKVTGVLPVLESSGKVHDFLNV</sequence>
<feature type="domain" description="ParB-like N-terminal" evidence="3">
    <location>
        <begin position="9"/>
        <end position="92"/>
    </location>
</feature>
<dbReference type="Pfam" id="PF01555">
    <property type="entry name" value="N6_N4_Mtase"/>
    <property type="match status" value="1"/>
</dbReference>
<evidence type="ECO:0000313" key="4">
    <source>
        <dbReference type="EMBL" id="CAB4173420.1"/>
    </source>
</evidence>
<evidence type="ECO:0000313" key="5">
    <source>
        <dbReference type="EMBL" id="CAB4184314.1"/>
    </source>
</evidence>
<evidence type="ECO:0000313" key="6">
    <source>
        <dbReference type="EMBL" id="CAB4203240.1"/>
    </source>
</evidence>
<protein>
    <submittedName>
        <fullName evidence="6">DNA methylase N-4/N-6</fullName>
    </submittedName>
</protein>
<dbReference type="InterPro" id="IPR036086">
    <property type="entry name" value="ParB/Sulfiredoxin_sf"/>
</dbReference>
<dbReference type="SMART" id="SM00470">
    <property type="entry name" value="ParB"/>
    <property type="match status" value="1"/>
</dbReference>
<dbReference type="Pfam" id="PF02195">
    <property type="entry name" value="ParB_N"/>
    <property type="match status" value="1"/>
</dbReference>
<dbReference type="EMBL" id="LR796901">
    <property type="protein sequence ID" value="CAB4173420.1"/>
    <property type="molecule type" value="Genomic_DNA"/>
</dbReference>
<evidence type="ECO:0000256" key="2">
    <source>
        <dbReference type="ARBA" id="ARBA00022679"/>
    </source>
</evidence>
<dbReference type="EMBL" id="LR797058">
    <property type="protein sequence ID" value="CAB4184314.1"/>
    <property type="molecule type" value="Genomic_DNA"/>
</dbReference>
<dbReference type="EMBL" id="LR797330">
    <property type="protein sequence ID" value="CAB4203240.1"/>
    <property type="molecule type" value="Genomic_DNA"/>
</dbReference>